<sequence>MSRGNLFKFVAACALAAGAAACAQAQEGVVTIVVPFPAGGSQDAVGRYMAEKLGARLGVPVIVENKAGAGGIIAADSVARSKDDGRTLLLATGGAISIAPFVQKKLSYDVDRDLAPVALVADTPMSIAVSAGSPYQTLGALIDAARQNPSLLSYGSTGAGTVSNLTGELFAHAAGINLLHVPYRGAAPANIDLIGGQVAAVFTSAGSILPLVESGKARVLGTFSKAHLPKLGDPPTVSQATGLDGMDVPIWVGFMASSAMKPERRAQLEREILSICEKPETKAYFEEQGAVAACASGAALKDVITADSARWKKVVSAEAAT</sequence>
<comment type="similarity">
    <text evidence="1">Belongs to the UPF0065 (bug) family.</text>
</comment>
<dbReference type="AlphaFoldDB" id="A0A6J5CL40"/>
<protein>
    <submittedName>
        <fullName evidence="3">Tripartite tricarboxylate transporter substrate binding protein</fullName>
    </submittedName>
</protein>
<evidence type="ECO:0000256" key="2">
    <source>
        <dbReference type="SAM" id="SignalP"/>
    </source>
</evidence>
<evidence type="ECO:0000313" key="6">
    <source>
        <dbReference type="Proteomes" id="UP001446337"/>
    </source>
</evidence>
<reference evidence="4 6" key="2">
    <citation type="submission" date="2024-05" db="EMBL/GenBank/DDBJ databases">
        <title>Achromobacter denitrificans. BP1, complete genome.</title>
        <authorList>
            <person name="Zhang B."/>
        </authorList>
    </citation>
    <scope>NUCLEOTIDE SEQUENCE [LARGE SCALE GENOMIC DNA]</scope>
    <source>
        <strain evidence="4 6">BP1</strain>
    </source>
</reference>
<dbReference type="GeneID" id="92846539"/>
<dbReference type="EMBL" id="CP154792">
    <property type="protein sequence ID" value="XAN18181.1"/>
    <property type="molecule type" value="Genomic_DNA"/>
</dbReference>
<dbReference type="PANTHER" id="PTHR42928">
    <property type="entry name" value="TRICARBOXYLATE-BINDING PROTEIN"/>
    <property type="match status" value="1"/>
</dbReference>
<dbReference type="Pfam" id="PF03401">
    <property type="entry name" value="TctC"/>
    <property type="match status" value="1"/>
</dbReference>
<evidence type="ECO:0000313" key="3">
    <source>
        <dbReference type="EMBL" id="QKQ47559.1"/>
    </source>
</evidence>
<feature type="chain" id="PRO_5030157600" evidence="2">
    <location>
        <begin position="26"/>
        <end position="321"/>
    </location>
</feature>
<accession>A0A6J5CL40</accession>
<keyword evidence="6" id="KW-1185">Reference proteome</keyword>
<keyword evidence="2" id="KW-0732">Signal</keyword>
<dbReference type="Proteomes" id="UP000509782">
    <property type="component" value="Chromosome"/>
</dbReference>
<dbReference type="SUPFAM" id="SSF53850">
    <property type="entry name" value="Periplasmic binding protein-like II"/>
    <property type="match status" value="1"/>
</dbReference>
<evidence type="ECO:0000313" key="4">
    <source>
        <dbReference type="EMBL" id="XAN18181.1"/>
    </source>
</evidence>
<dbReference type="InterPro" id="IPR005064">
    <property type="entry name" value="BUG"/>
</dbReference>
<dbReference type="PROSITE" id="PS51257">
    <property type="entry name" value="PROKAR_LIPOPROTEIN"/>
    <property type="match status" value="1"/>
</dbReference>
<dbReference type="PANTHER" id="PTHR42928:SF5">
    <property type="entry name" value="BLR1237 PROTEIN"/>
    <property type="match status" value="1"/>
</dbReference>
<dbReference type="EMBL" id="CP054569">
    <property type="protein sequence ID" value="QKQ47559.1"/>
    <property type="molecule type" value="Genomic_DNA"/>
</dbReference>
<dbReference type="PIRSF" id="PIRSF017082">
    <property type="entry name" value="YflP"/>
    <property type="match status" value="1"/>
</dbReference>
<dbReference type="InterPro" id="IPR042100">
    <property type="entry name" value="Bug_dom1"/>
</dbReference>
<evidence type="ECO:0000256" key="1">
    <source>
        <dbReference type="ARBA" id="ARBA00006987"/>
    </source>
</evidence>
<name>A0A6J5CL40_ACHDE</name>
<proteinExistence type="inferred from homology"/>
<dbReference type="CDD" id="cd07012">
    <property type="entry name" value="PBP2_Bug_TTT"/>
    <property type="match status" value="1"/>
</dbReference>
<gene>
    <name evidence="4" type="ORF">AAIK43_09115</name>
    <name evidence="3" type="ORF">FOC81_13010</name>
</gene>
<dbReference type="Gene3D" id="3.40.190.150">
    <property type="entry name" value="Bordetella uptake gene, domain 1"/>
    <property type="match status" value="1"/>
</dbReference>
<organism evidence="3 5">
    <name type="scientific">Achromobacter denitrificans</name>
    <name type="common">Alcaligenes denitrificans</name>
    <dbReference type="NCBI Taxonomy" id="32002"/>
    <lineage>
        <taxon>Bacteria</taxon>
        <taxon>Pseudomonadati</taxon>
        <taxon>Pseudomonadota</taxon>
        <taxon>Betaproteobacteria</taxon>
        <taxon>Burkholderiales</taxon>
        <taxon>Alcaligenaceae</taxon>
        <taxon>Achromobacter</taxon>
    </lineage>
</organism>
<reference evidence="3 5" key="1">
    <citation type="submission" date="2020-05" db="EMBL/GenBank/DDBJ databases">
        <title>FDA dAtabase for Regulatory Grade micrObial Sequences (FDA-ARGOS): Supporting development and validation of Infectious Disease Dx tests.</title>
        <authorList>
            <person name="Sproer C."/>
            <person name="Gronow S."/>
            <person name="Severitt S."/>
            <person name="Schroder I."/>
            <person name="Tallon L."/>
            <person name="Sadzewicz L."/>
            <person name="Zhao X."/>
            <person name="Vavikolanu K."/>
            <person name="Mehta A."/>
            <person name="Aluvathingal J."/>
            <person name="Nadendla S."/>
            <person name="Myers T."/>
            <person name="Yan Y."/>
            <person name="Sichtig H."/>
        </authorList>
    </citation>
    <scope>NUCLEOTIDE SEQUENCE [LARGE SCALE GENOMIC DNA]</scope>
    <source>
        <strain evidence="3 5">FDAARGOS_787</strain>
    </source>
</reference>
<feature type="signal peptide" evidence="2">
    <location>
        <begin position="1"/>
        <end position="25"/>
    </location>
</feature>
<dbReference type="Proteomes" id="UP001446337">
    <property type="component" value="Chromosome"/>
</dbReference>
<dbReference type="RefSeq" id="WP_062681819.1">
    <property type="nucleotide sequence ID" value="NZ_CADIJN010000058.1"/>
</dbReference>
<dbReference type="Gene3D" id="3.40.190.10">
    <property type="entry name" value="Periplasmic binding protein-like II"/>
    <property type="match status" value="1"/>
</dbReference>
<evidence type="ECO:0000313" key="5">
    <source>
        <dbReference type="Proteomes" id="UP000509782"/>
    </source>
</evidence>